<reference evidence="1" key="1">
    <citation type="submission" date="2022-03" db="EMBL/GenBank/DDBJ databases">
        <authorList>
            <person name="Woo C.Y."/>
        </authorList>
    </citation>
    <scope>NUCLEOTIDE SEQUENCE</scope>
    <source>
        <strain evidence="1">CYS-01</strain>
    </source>
</reference>
<name>A0ABS9ZTP2_9SPHI</name>
<dbReference type="SUPFAM" id="SSF53756">
    <property type="entry name" value="UDP-Glycosyltransferase/glycogen phosphorylase"/>
    <property type="match status" value="1"/>
</dbReference>
<gene>
    <name evidence="1" type="ORF">MMF97_03335</name>
</gene>
<dbReference type="Gene3D" id="3.40.50.2000">
    <property type="entry name" value="Glycogen Phosphorylase B"/>
    <property type="match status" value="2"/>
</dbReference>
<comment type="caution">
    <text evidence="1">The sequence shown here is derived from an EMBL/GenBank/DDBJ whole genome shotgun (WGS) entry which is preliminary data.</text>
</comment>
<accession>A0ABS9ZTP2</accession>
<evidence type="ECO:0000313" key="2">
    <source>
        <dbReference type="Proteomes" id="UP001165460"/>
    </source>
</evidence>
<organism evidence="1 2">
    <name type="scientific">Pedobacter montanisoli</name>
    <dbReference type="NCBI Taxonomy" id="2923277"/>
    <lineage>
        <taxon>Bacteria</taxon>
        <taxon>Pseudomonadati</taxon>
        <taxon>Bacteroidota</taxon>
        <taxon>Sphingobacteriia</taxon>
        <taxon>Sphingobacteriales</taxon>
        <taxon>Sphingobacteriaceae</taxon>
        <taxon>Pedobacter</taxon>
    </lineage>
</organism>
<protein>
    <recommendedName>
        <fullName evidence="3">Glycosyltransferase subfamily 4-like N-terminal domain-containing protein</fullName>
    </recommendedName>
</protein>
<evidence type="ECO:0008006" key="3">
    <source>
        <dbReference type="Google" id="ProtNLM"/>
    </source>
</evidence>
<sequence length="413" mass="48678">MKRIFVFSYHGKETYHTGYYRLLSLANTLAENFEVYFIHGNINEVKKGENKENLIEIPLLYRNGILQKVYAFLKKKSPYSAKLLVIINYLFTKREIFDLQKETLFYFNKSEIKPAKDDIIFTSFPSLSAHNLGYELKKKYHSKLVLEYRDPGVFGYNLIYENEWMSRVRKSFLKKQEIRNLESADLLLTISDSIKKFFPERYYNNVHVVGNGFNNHKIDISLIRDNKQKFILSYLGSIYSSQLEDLTFFEAVKDFTVKYKVSPDRFLLKFIGINDVPVLNKIITRFGLENYTSILAKMPIEKAYDELYDSSMFFHLKYGNRKEVITTKQYEYLAFQKPILLPVSDDGDIAESIKKYNAGYICNHKKEIIEVLHISFKNHLEGKPLKINHTAEELYELSRQSQEEKLVNLMNEL</sequence>
<evidence type="ECO:0000313" key="1">
    <source>
        <dbReference type="EMBL" id="MCJ0741732.1"/>
    </source>
</evidence>
<dbReference type="EMBL" id="JALGBH010000001">
    <property type="protein sequence ID" value="MCJ0741732.1"/>
    <property type="molecule type" value="Genomic_DNA"/>
</dbReference>
<proteinExistence type="predicted"/>
<keyword evidence="2" id="KW-1185">Reference proteome</keyword>
<dbReference type="Proteomes" id="UP001165460">
    <property type="component" value="Unassembled WGS sequence"/>
</dbReference>
<dbReference type="RefSeq" id="WP_243359139.1">
    <property type="nucleotide sequence ID" value="NZ_JALGBH010000001.1"/>
</dbReference>